<sequence>MISFYLILSLSVNTYQAGGIATIGHNVLTVKYSNEGYFASITGVMECDENQMVIPKILTINQRKFILRSISNRAFALINTRYISLPEGVRSIHKEAFAASDIVSIHIPSTLRRIHHSAFENCSELTEIDLSKCRVIILGSNSFYKCKKLTIVQLPFCLTEIGANAFAFSNVTQIQFPSSIKTIQSSAFENCLNLTEVNFGNTALKRIHSSCFNKCKRLTSVVFSRNLTHIYKYAFNGTAIKIFSLPQSVVKIGYQSLSSYRLKSVHIPNTNTIYKTDQGILYNAKRDSLILYPSSIHSKKGRFTLLGSVTSIDPHSCMYMNITHIEIPKSVQEIGDYAFYGGKFENITLPNSITEIGDCAFEKCTELKFISLQSTQITDISHKCFASCSKLSKISIPSGIRSIGFKAFFNTSISTLEIPQTCTKIGYGFASLCKHLKTLTVNKENKKFVMKDGALYSSDFTSIILLPLSSAGSSFRVMKETNFIAPLSFAYLKIETIKLGKHVECIGSYAFYSTVISNIEFPASLQTISSRAFMKCSNLTTINTQSTGLEVIGSFAFMGCKNLLEVTLPSSLKSVGERAFKSCSSLKLVKYFGVKDLTGKAVFEGSTPIVYVTRRFPQVTLAGLRVRSSNN</sequence>
<dbReference type="SUPFAM" id="SSF52058">
    <property type="entry name" value="L domain-like"/>
    <property type="match status" value="2"/>
</dbReference>
<evidence type="ECO:0000313" key="3">
    <source>
        <dbReference type="Proteomes" id="UP000001542"/>
    </source>
</evidence>
<dbReference type="Gene3D" id="3.40.50.12480">
    <property type="match status" value="1"/>
</dbReference>
<reference evidence="2" key="1">
    <citation type="submission" date="2006-10" db="EMBL/GenBank/DDBJ databases">
        <authorList>
            <person name="Amadeo P."/>
            <person name="Zhao Q."/>
            <person name="Wortman J."/>
            <person name="Fraser-Liggett C."/>
            <person name="Carlton J."/>
        </authorList>
    </citation>
    <scope>NUCLEOTIDE SEQUENCE</scope>
    <source>
        <strain evidence="2">G3</strain>
    </source>
</reference>
<dbReference type="PANTHER" id="PTHR45661:SF3">
    <property type="entry name" value="IG-LIKE DOMAIN-CONTAINING PROTEIN"/>
    <property type="match status" value="1"/>
</dbReference>
<dbReference type="PANTHER" id="PTHR45661">
    <property type="entry name" value="SURFACE ANTIGEN"/>
    <property type="match status" value="1"/>
</dbReference>
<dbReference type="InterPro" id="IPR032675">
    <property type="entry name" value="LRR_dom_sf"/>
</dbReference>
<reference evidence="2" key="2">
    <citation type="journal article" date="2007" name="Science">
        <title>Draft genome sequence of the sexually transmitted pathogen Trichomonas vaginalis.</title>
        <authorList>
            <person name="Carlton J.M."/>
            <person name="Hirt R.P."/>
            <person name="Silva J.C."/>
            <person name="Delcher A.L."/>
            <person name="Schatz M."/>
            <person name="Zhao Q."/>
            <person name="Wortman J.R."/>
            <person name="Bidwell S.L."/>
            <person name="Alsmark U.C.M."/>
            <person name="Besteiro S."/>
            <person name="Sicheritz-Ponten T."/>
            <person name="Noel C.J."/>
            <person name="Dacks J.B."/>
            <person name="Foster P.G."/>
            <person name="Simillion C."/>
            <person name="Van de Peer Y."/>
            <person name="Miranda-Saavedra D."/>
            <person name="Barton G.J."/>
            <person name="Westrop G.D."/>
            <person name="Mueller S."/>
            <person name="Dessi D."/>
            <person name="Fiori P.L."/>
            <person name="Ren Q."/>
            <person name="Paulsen I."/>
            <person name="Zhang H."/>
            <person name="Bastida-Corcuera F.D."/>
            <person name="Simoes-Barbosa A."/>
            <person name="Brown M.T."/>
            <person name="Hayes R.D."/>
            <person name="Mukherjee M."/>
            <person name="Okumura C.Y."/>
            <person name="Schneider R."/>
            <person name="Smith A.J."/>
            <person name="Vanacova S."/>
            <person name="Villalvazo M."/>
            <person name="Haas B.J."/>
            <person name="Pertea M."/>
            <person name="Feldblyum T.V."/>
            <person name="Utterback T.R."/>
            <person name="Shu C.L."/>
            <person name="Osoegawa K."/>
            <person name="de Jong P.J."/>
            <person name="Hrdy I."/>
            <person name="Horvathova L."/>
            <person name="Zubacova Z."/>
            <person name="Dolezal P."/>
            <person name="Malik S.B."/>
            <person name="Logsdon J.M. Jr."/>
            <person name="Henze K."/>
            <person name="Gupta A."/>
            <person name="Wang C.C."/>
            <person name="Dunne R.L."/>
            <person name="Upcroft J.A."/>
            <person name="Upcroft P."/>
            <person name="White O."/>
            <person name="Salzberg S.L."/>
            <person name="Tang P."/>
            <person name="Chiu C.-H."/>
            <person name="Lee Y.-S."/>
            <person name="Embley T.M."/>
            <person name="Coombs G.H."/>
            <person name="Mottram J.C."/>
            <person name="Tachezy J."/>
            <person name="Fraser-Liggett C.M."/>
            <person name="Johnson P.J."/>
        </authorList>
    </citation>
    <scope>NUCLEOTIDE SEQUENCE [LARGE SCALE GENOMIC DNA]</scope>
    <source>
        <strain evidence="2">G3</strain>
    </source>
</reference>
<dbReference type="KEGG" id="tva:4767000"/>
<protein>
    <submittedName>
        <fullName evidence="2">Surface antigen BspA-like</fullName>
    </submittedName>
</protein>
<name>A2EE89_TRIV3</name>
<dbReference type="VEuPathDB" id="TrichDB:TVAGG3_0614000"/>
<dbReference type="VEuPathDB" id="TrichDB:TVAG_180610"/>
<accession>A2EE89</accession>
<dbReference type="InterPro" id="IPR026906">
    <property type="entry name" value="LRR_5"/>
</dbReference>
<dbReference type="AlphaFoldDB" id="A2EE89"/>
<dbReference type="OrthoDB" id="5917255at2759"/>
<dbReference type="RefSeq" id="XP_001321309.1">
    <property type="nucleotide sequence ID" value="XM_001321274.1"/>
</dbReference>
<dbReference type="InterPro" id="IPR053139">
    <property type="entry name" value="Surface_bspA-like"/>
</dbReference>
<dbReference type="SMR" id="A2EE89"/>
<proteinExistence type="predicted"/>
<keyword evidence="1" id="KW-0732">Signal</keyword>
<evidence type="ECO:0000256" key="1">
    <source>
        <dbReference type="SAM" id="SignalP"/>
    </source>
</evidence>
<keyword evidence="3" id="KW-1185">Reference proteome</keyword>
<dbReference type="Gene3D" id="3.80.10.10">
    <property type="entry name" value="Ribonuclease Inhibitor"/>
    <property type="match status" value="3"/>
</dbReference>
<dbReference type="Pfam" id="PF13306">
    <property type="entry name" value="LRR_5"/>
    <property type="match status" value="3"/>
</dbReference>
<dbReference type="InParanoid" id="A2EE89"/>
<organism evidence="2 3">
    <name type="scientific">Trichomonas vaginalis (strain ATCC PRA-98 / G3)</name>
    <dbReference type="NCBI Taxonomy" id="412133"/>
    <lineage>
        <taxon>Eukaryota</taxon>
        <taxon>Metamonada</taxon>
        <taxon>Parabasalia</taxon>
        <taxon>Trichomonadida</taxon>
        <taxon>Trichomonadidae</taxon>
        <taxon>Trichomonas</taxon>
    </lineage>
</organism>
<dbReference type="Proteomes" id="UP000001542">
    <property type="component" value="Unassembled WGS sequence"/>
</dbReference>
<feature type="signal peptide" evidence="1">
    <location>
        <begin position="1"/>
        <end position="17"/>
    </location>
</feature>
<dbReference type="EMBL" id="DS113365">
    <property type="protein sequence ID" value="EAY09086.1"/>
    <property type="molecule type" value="Genomic_DNA"/>
</dbReference>
<feature type="chain" id="PRO_5002643212" evidence="1">
    <location>
        <begin position="18"/>
        <end position="631"/>
    </location>
</feature>
<gene>
    <name evidence="2" type="ORF">TVAG_180610</name>
</gene>
<evidence type="ECO:0000313" key="2">
    <source>
        <dbReference type="EMBL" id="EAY09086.1"/>
    </source>
</evidence>
<dbReference type="STRING" id="5722.A2EE89"/>